<gene>
    <name evidence="1" type="ORF">CMC5_045810</name>
</gene>
<protein>
    <submittedName>
        <fullName evidence="1">Uncharacterized protein</fullName>
    </submittedName>
</protein>
<reference evidence="1 2" key="1">
    <citation type="submission" date="2015-07" db="EMBL/GenBank/DDBJ databases">
        <title>Genome analysis of myxobacterium Chondromyces crocatus Cm c5 reveals a high potential for natural compound synthesis and the genetic basis for the loss of fruiting body formation.</title>
        <authorList>
            <person name="Zaburannyi N."/>
            <person name="Bunk B."/>
            <person name="Maier J."/>
            <person name="Overmann J."/>
            <person name="Mueller R."/>
        </authorList>
    </citation>
    <scope>NUCLEOTIDE SEQUENCE [LARGE SCALE GENOMIC DNA]</scope>
    <source>
        <strain evidence="1 2">Cm c5</strain>
    </source>
</reference>
<evidence type="ECO:0000313" key="2">
    <source>
        <dbReference type="Proteomes" id="UP000067626"/>
    </source>
</evidence>
<dbReference type="AlphaFoldDB" id="A0A0K1EIK8"/>
<organism evidence="1 2">
    <name type="scientific">Chondromyces crocatus</name>
    <dbReference type="NCBI Taxonomy" id="52"/>
    <lineage>
        <taxon>Bacteria</taxon>
        <taxon>Pseudomonadati</taxon>
        <taxon>Myxococcota</taxon>
        <taxon>Polyangia</taxon>
        <taxon>Polyangiales</taxon>
        <taxon>Polyangiaceae</taxon>
        <taxon>Chondromyces</taxon>
    </lineage>
</organism>
<evidence type="ECO:0000313" key="1">
    <source>
        <dbReference type="EMBL" id="AKT40428.1"/>
    </source>
</evidence>
<dbReference type="EMBL" id="CP012159">
    <property type="protein sequence ID" value="AKT40428.1"/>
    <property type="molecule type" value="Genomic_DNA"/>
</dbReference>
<keyword evidence="2" id="KW-1185">Reference proteome</keyword>
<dbReference type="Proteomes" id="UP000067626">
    <property type="component" value="Chromosome"/>
</dbReference>
<sequence>MFLRWSWFEDGRVLREEIEMRFMKLMGVVGLLAMAGGGALVGCDGSDADITPLPDDECAQTEPTCSVGGCVALTDNADKSTFGLRMSQLTLTAPTALTGATVQQIVGGGVLMNLEACRLTGQGTFNWLLEFDKTAGTVRTGGALPRKNPREGYCFISAQEGAFTIEPVTVPYADDGGKLSANVGDLLVPIYLALDPPGTPILLPLKDARVTELSLSADNNCVGTYNADGLLPSDRCLPSRDYPAFVDGASLDAHVTLEEADQVIVEDLGQTLCVLLGGSSSGDGATPNRCARDANGAIVLKGDFCSTTGTAGGCQDAFSLSATFAASAVDISGICL</sequence>
<name>A0A0K1EIK8_CHOCO</name>
<dbReference type="KEGG" id="ccro:CMC5_045810"/>
<accession>A0A0K1EIK8</accession>
<proteinExistence type="predicted"/>